<name>A0AA35M3H3_9HYPO</name>
<organism evidence="2 3">
    <name type="scientific">Clonostachys chloroleuca</name>
    <dbReference type="NCBI Taxonomy" id="1926264"/>
    <lineage>
        <taxon>Eukaryota</taxon>
        <taxon>Fungi</taxon>
        <taxon>Dikarya</taxon>
        <taxon>Ascomycota</taxon>
        <taxon>Pezizomycotina</taxon>
        <taxon>Sordariomycetes</taxon>
        <taxon>Hypocreomycetidae</taxon>
        <taxon>Hypocreales</taxon>
        <taxon>Bionectriaceae</taxon>
        <taxon>Clonostachys</taxon>
    </lineage>
</organism>
<dbReference type="Proteomes" id="UP001160390">
    <property type="component" value="Unassembled WGS sequence"/>
</dbReference>
<gene>
    <name evidence="2" type="ORF">CCHLO57077_00001434</name>
</gene>
<comment type="caution">
    <text evidence="2">The sequence shown here is derived from an EMBL/GenBank/DDBJ whole genome shotgun (WGS) entry which is preliminary data.</text>
</comment>
<dbReference type="EMBL" id="CABFNP030001012">
    <property type="protein sequence ID" value="CAI6089815.1"/>
    <property type="molecule type" value="Genomic_DNA"/>
</dbReference>
<sequence length="418" mass="47317">MKVATLKMNFPVFSEVARSFPGDYLKHWCFLEVLPKTNRPSIIVIHHLLLPTFISYKMANAIRRIFGSQSRGVRYTQSSSQTTPDNQDRAESLTNKYTQSSSQTAADNQDPPEYAMAVQAGDSECAVATEARDCEKSPSLDKLTADKKKQPGLSENQGRCDCSQHDSCCLKHHSLRYPSASTLAPVHSLMAYHLSFEHLSCIRRKLGDKMQKTKHIPELSWEDEVNSTHGVDYEMLSEVYTCKGEFLQRQQIRLSYGSGDSSPNGEQFFGCPHQSVRVSSPVRKKTSNLIDVQVDISHDPPRCASHNSQRWCNLEGQYAHIAVCTICHSDAELQLRMSGHYLIMTYTCYRNLGTAKDSSDPKWTALLTGEGHRSRPDKDLDLYKHVYKVAFHLCRSFLEPARYQTPSGMVDMSIRDDY</sequence>
<feature type="region of interest" description="Disordered" evidence="1">
    <location>
        <begin position="136"/>
        <end position="159"/>
    </location>
</feature>
<proteinExistence type="predicted"/>
<evidence type="ECO:0000313" key="2">
    <source>
        <dbReference type="EMBL" id="CAI6089815.1"/>
    </source>
</evidence>
<evidence type="ECO:0000256" key="1">
    <source>
        <dbReference type="SAM" id="MobiDB-lite"/>
    </source>
</evidence>
<protein>
    <submittedName>
        <fullName evidence="2">Uncharacterized protein</fullName>
    </submittedName>
</protein>
<evidence type="ECO:0000313" key="3">
    <source>
        <dbReference type="Proteomes" id="UP001160390"/>
    </source>
</evidence>
<reference evidence="2" key="1">
    <citation type="submission" date="2023-01" db="EMBL/GenBank/DDBJ databases">
        <authorList>
            <person name="Piombo E."/>
        </authorList>
    </citation>
    <scope>NUCLEOTIDE SEQUENCE</scope>
</reference>
<feature type="compositionally biased region" description="Polar residues" evidence="1">
    <location>
        <begin position="73"/>
        <end position="85"/>
    </location>
</feature>
<accession>A0AA35M3H3</accession>
<keyword evidence="3" id="KW-1185">Reference proteome</keyword>
<dbReference type="AlphaFoldDB" id="A0AA35M3H3"/>
<feature type="compositionally biased region" description="Basic and acidic residues" evidence="1">
    <location>
        <begin position="136"/>
        <end position="149"/>
    </location>
</feature>
<feature type="region of interest" description="Disordered" evidence="1">
    <location>
        <begin position="73"/>
        <end position="111"/>
    </location>
</feature>
<feature type="compositionally biased region" description="Polar residues" evidence="1">
    <location>
        <begin position="92"/>
        <end position="107"/>
    </location>
</feature>